<dbReference type="EMBL" id="BQMJ01000007">
    <property type="protein sequence ID" value="GJQ09197.1"/>
    <property type="molecule type" value="Genomic_DNA"/>
</dbReference>
<accession>A0A9C7Q1F9</accession>
<evidence type="ECO:0000256" key="3">
    <source>
        <dbReference type="ARBA" id="ARBA00022679"/>
    </source>
</evidence>
<keyword evidence="3 4" id="KW-0808">Transferase</keyword>
<proteinExistence type="inferred from homology"/>
<dbReference type="CDD" id="cd02440">
    <property type="entry name" value="AdoMet_MTases"/>
    <property type="match status" value="1"/>
</dbReference>
<dbReference type="SUPFAM" id="SSF53335">
    <property type="entry name" value="S-adenosyl-L-methionine-dependent methyltransferases"/>
    <property type="match status" value="1"/>
</dbReference>
<dbReference type="GO" id="GO:0032259">
    <property type="term" value="P:methylation"/>
    <property type="evidence" value="ECO:0007669"/>
    <property type="project" value="UniProtKB-KW"/>
</dbReference>
<dbReference type="InterPro" id="IPR029063">
    <property type="entry name" value="SAM-dependent_MTases_sf"/>
</dbReference>
<evidence type="ECO:0000256" key="1">
    <source>
        <dbReference type="ARBA" id="ARBA00009725"/>
    </source>
</evidence>
<comment type="similarity">
    <text evidence="1 4">Belongs to the methyltransferase superfamily. METL family.</text>
</comment>
<dbReference type="OrthoDB" id="417697at2759"/>
<evidence type="ECO:0000256" key="2">
    <source>
        <dbReference type="ARBA" id="ARBA00022603"/>
    </source>
</evidence>
<gene>
    <name evidence="7" type="ORF">GpartN1_g5213.t1</name>
    <name evidence="6" type="ORF">GpartN1_g988.t1</name>
</gene>
<organism evidence="7 8">
    <name type="scientific">Galdieria partita</name>
    <dbReference type="NCBI Taxonomy" id="83374"/>
    <lineage>
        <taxon>Eukaryota</taxon>
        <taxon>Rhodophyta</taxon>
        <taxon>Bangiophyceae</taxon>
        <taxon>Galdieriales</taxon>
        <taxon>Galdieriaceae</taxon>
        <taxon>Galdieria</taxon>
    </lineage>
</organism>
<name>A0A9C7Q1F9_9RHOD</name>
<dbReference type="PANTHER" id="PTHR22809">
    <property type="entry name" value="METHYLTRANSFERASE-RELATED"/>
    <property type="match status" value="1"/>
</dbReference>
<dbReference type="AlphaFoldDB" id="A0A9C7Q1F9"/>
<dbReference type="PANTHER" id="PTHR22809:SF5">
    <property type="entry name" value="TRNA N(3)-METHYLCYTIDINE METHYLTRANSFERASE METTL6"/>
    <property type="match status" value="1"/>
</dbReference>
<keyword evidence="8" id="KW-1185">Reference proteome</keyword>
<dbReference type="InterPro" id="IPR026113">
    <property type="entry name" value="METTL2/6/8-like"/>
</dbReference>
<dbReference type="GO" id="GO:0008173">
    <property type="term" value="F:RNA methyltransferase activity"/>
    <property type="evidence" value="ECO:0007669"/>
    <property type="project" value="UniProtKB-ARBA"/>
</dbReference>
<reference evidence="7" key="2">
    <citation type="submission" date="2022-01" db="EMBL/GenBank/DDBJ databases">
        <authorList>
            <person name="Hirooka S."/>
            <person name="Miyagishima S.Y."/>
        </authorList>
    </citation>
    <scope>NUCLEOTIDE SEQUENCE</scope>
    <source>
        <strain evidence="7">NBRC 102759</strain>
    </source>
</reference>
<evidence type="ECO:0000313" key="8">
    <source>
        <dbReference type="Proteomes" id="UP001061958"/>
    </source>
</evidence>
<evidence type="ECO:0000259" key="5">
    <source>
        <dbReference type="Pfam" id="PF08242"/>
    </source>
</evidence>
<comment type="caution">
    <text evidence="7">The sequence shown here is derived from an EMBL/GenBank/DDBJ whole genome shotgun (WGS) entry which is preliminary data.</text>
</comment>
<comment type="function">
    <text evidence="4">S-adenosyl-L-methionine-dependent methyltransferase.</text>
</comment>
<dbReference type="EC" id="2.1.1.-" evidence="4"/>
<protein>
    <recommendedName>
        <fullName evidence="4">tRNA N(3)-methylcytidine methyltransferase</fullName>
        <ecNumber evidence="4">2.1.1.-</ecNumber>
    </recommendedName>
</protein>
<sequence length="303" mass="35354">MQNYSSRSLKALSIAQLESDEIAKYLENSFQQRTSETFSTTKDWNQFYTTKQNKFFKNRYNLRYFFPELLPAGVEPHTWHPPVQWQGQKCVEPPSLEELKSRQHIIVLELGCGVGNSIFPLIRANPSLFVFGIDFSEEAIRLLRDNVEYDSRRIYAFVADTAKDEQKICQVIPLHSVDYVTLFWTLSAQFPQEMNGTVELAQKLLKPGTGKVLFRDYAFGDLTQIRQHPKNCIDRNLYLRGDGTLAYYFTESFLQSLFPSSHWKTLELKTHTKAVVNRKENKNMTRRWLQAKFLLVSNQTTQQ</sequence>
<evidence type="ECO:0000313" key="7">
    <source>
        <dbReference type="EMBL" id="GJQ13422.1"/>
    </source>
</evidence>
<evidence type="ECO:0000256" key="4">
    <source>
        <dbReference type="PIRNR" id="PIRNR037755"/>
    </source>
</evidence>
<dbReference type="GO" id="GO:0008757">
    <property type="term" value="F:S-adenosylmethionine-dependent methyltransferase activity"/>
    <property type="evidence" value="ECO:0007669"/>
    <property type="project" value="UniProtKB-ARBA"/>
</dbReference>
<dbReference type="Gene3D" id="3.40.50.150">
    <property type="entry name" value="Vaccinia Virus protein VP39"/>
    <property type="match status" value="1"/>
</dbReference>
<reference evidence="7" key="1">
    <citation type="journal article" date="2022" name="Proc. Natl. Acad. Sci. U.S.A.">
        <title>Life cycle and functional genomics of the unicellular red alga Galdieria for elucidating algal and plant evolution and industrial use.</title>
        <authorList>
            <person name="Hirooka S."/>
            <person name="Itabashi T."/>
            <person name="Ichinose T.M."/>
            <person name="Onuma R."/>
            <person name="Fujiwara T."/>
            <person name="Yamashita S."/>
            <person name="Jong L.W."/>
            <person name="Tomita R."/>
            <person name="Iwane A.H."/>
            <person name="Miyagishima S.Y."/>
        </authorList>
    </citation>
    <scope>NUCLEOTIDE SEQUENCE</scope>
    <source>
        <strain evidence="7">NBRC 102759</strain>
    </source>
</reference>
<dbReference type="EMBL" id="BQMJ01000043">
    <property type="protein sequence ID" value="GJQ13422.1"/>
    <property type="molecule type" value="Genomic_DNA"/>
</dbReference>
<dbReference type="PIRSF" id="PIRSF037755">
    <property type="entry name" value="Mettl2_prd"/>
    <property type="match status" value="1"/>
</dbReference>
<feature type="domain" description="Methyltransferase type 12" evidence="5">
    <location>
        <begin position="108"/>
        <end position="208"/>
    </location>
</feature>
<dbReference type="InterPro" id="IPR013217">
    <property type="entry name" value="Methyltransf_12"/>
</dbReference>
<dbReference type="Proteomes" id="UP001061958">
    <property type="component" value="Unassembled WGS sequence"/>
</dbReference>
<keyword evidence="2 4" id="KW-0489">Methyltransferase</keyword>
<dbReference type="Pfam" id="PF08242">
    <property type="entry name" value="Methyltransf_12"/>
    <property type="match status" value="1"/>
</dbReference>
<evidence type="ECO:0000313" key="6">
    <source>
        <dbReference type="EMBL" id="GJQ09197.1"/>
    </source>
</evidence>